<feature type="region of interest" description="Disordered" evidence="1">
    <location>
        <begin position="131"/>
        <end position="154"/>
    </location>
</feature>
<proteinExistence type="predicted"/>
<organism evidence="2 3">
    <name type="scientific">Oenococcus alcoholitolerans</name>
    <dbReference type="NCBI Taxonomy" id="931074"/>
    <lineage>
        <taxon>Bacteria</taxon>
        <taxon>Bacillati</taxon>
        <taxon>Bacillota</taxon>
        <taxon>Bacilli</taxon>
        <taxon>Lactobacillales</taxon>
        <taxon>Lactobacillaceae</taxon>
        <taxon>Oenococcus</taxon>
    </lineage>
</organism>
<evidence type="ECO:0000256" key="1">
    <source>
        <dbReference type="SAM" id="MobiDB-lite"/>
    </source>
</evidence>
<feature type="compositionally biased region" description="Basic and acidic residues" evidence="1">
    <location>
        <begin position="139"/>
        <end position="154"/>
    </location>
</feature>
<name>A0ABR4XRY4_9LACO</name>
<sequence length="154" mass="17625">MAEILGQTFLDSINNNDYKVEEITAASYKKSVADTLQANFDENILNRSQALIGGGIEKGGQTISIENAPYPLPLRYLNPYKKLIHPDQQIELSPYLIFESEMVSRSHMKIIQISDLDHIDQQIQEYYRLDQENTQAAQEEEKKETEDTETASKK</sequence>
<reference evidence="2 3" key="1">
    <citation type="journal article" date="2014" name="Antonie Van Leeuwenhoek">
        <title>Oenococcus alcoholitolerans sp. nov., a lactic acid bacteria isolated from cachaca and ethanol fermentation processes.</title>
        <authorList>
            <person name="Badotti F."/>
            <person name="Moreira A.P."/>
            <person name="Tonon L.A."/>
            <person name="de Lucena B.T."/>
            <person name="Gomes Fde C."/>
            <person name="Kruger R."/>
            <person name="Thompson C.C."/>
            <person name="de Morais M.A.Jr."/>
            <person name="Rosa C.A."/>
            <person name="Thompson F.L."/>
        </authorList>
    </citation>
    <scope>NUCLEOTIDE SEQUENCE [LARGE SCALE GENOMIC DNA]</scope>
    <source>
        <strain evidence="2 3">UFRJ-M7.2.18</strain>
    </source>
</reference>
<comment type="caution">
    <text evidence="2">The sequence shown here is derived from an EMBL/GenBank/DDBJ whole genome shotgun (WGS) entry which is preliminary data.</text>
</comment>
<dbReference type="Proteomes" id="UP000030023">
    <property type="component" value="Unassembled WGS sequence"/>
</dbReference>
<gene>
    <name evidence="2" type="ORF">Q757_02190</name>
</gene>
<evidence type="ECO:0000313" key="3">
    <source>
        <dbReference type="Proteomes" id="UP000030023"/>
    </source>
</evidence>
<evidence type="ECO:0000313" key="2">
    <source>
        <dbReference type="EMBL" id="KGO32245.1"/>
    </source>
</evidence>
<dbReference type="EMBL" id="AXCV01000057">
    <property type="protein sequence ID" value="KGO32245.1"/>
    <property type="molecule type" value="Genomic_DNA"/>
</dbReference>
<protein>
    <submittedName>
        <fullName evidence="2">Uncharacterized protein</fullName>
    </submittedName>
</protein>
<accession>A0ABR4XRY4</accession>
<keyword evidence="3" id="KW-1185">Reference proteome</keyword>